<gene>
    <name evidence="1" type="ORF">LCGC14_3074410</name>
</gene>
<dbReference type="EMBL" id="LAZR01065484">
    <property type="protein sequence ID" value="KKK55452.1"/>
    <property type="molecule type" value="Genomic_DNA"/>
</dbReference>
<organism evidence="1">
    <name type="scientific">marine sediment metagenome</name>
    <dbReference type="NCBI Taxonomy" id="412755"/>
    <lineage>
        <taxon>unclassified sequences</taxon>
        <taxon>metagenomes</taxon>
        <taxon>ecological metagenomes</taxon>
    </lineage>
</organism>
<name>A0A0F8WF58_9ZZZZ</name>
<proteinExistence type="predicted"/>
<evidence type="ECO:0000313" key="1">
    <source>
        <dbReference type="EMBL" id="KKK55452.1"/>
    </source>
</evidence>
<protein>
    <submittedName>
        <fullName evidence="1">Uncharacterized protein</fullName>
    </submittedName>
</protein>
<comment type="caution">
    <text evidence="1">The sequence shown here is derived from an EMBL/GenBank/DDBJ whole genome shotgun (WGS) entry which is preliminary data.</text>
</comment>
<reference evidence="1" key="1">
    <citation type="journal article" date="2015" name="Nature">
        <title>Complex archaea that bridge the gap between prokaryotes and eukaryotes.</title>
        <authorList>
            <person name="Spang A."/>
            <person name="Saw J.H."/>
            <person name="Jorgensen S.L."/>
            <person name="Zaremba-Niedzwiedzka K."/>
            <person name="Martijn J."/>
            <person name="Lind A.E."/>
            <person name="van Eijk R."/>
            <person name="Schleper C."/>
            <person name="Guy L."/>
            <person name="Ettema T.J."/>
        </authorList>
    </citation>
    <scope>NUCLEOTIDE SEQUENCE</scope>
</reference>
<dbReference type="AlphaFoldDB" id="A0A0F8WF58"/>
<sequence>MIDGMDLAQAAHDTAEPPAETECRFCDGQGMVTVVWVADCSGRNYGFKFDTENPSVPCPICKLGMTLNGDRLE</sequence>
<accession>A0A0F8WF58</accession>